<evidence type="ECO:0000313" key="2">
    <source>
        <dbReference type="Proteomes" id="UP000006729"/>
    </source>
</evidence>
<gene>
    <name evidence="1" type="ORF">POPTR_001G429000</name>
</gene>
<dbReference type="EMBL" id="CM009290">
    <property type="protein sequence ID" value="PNT59761.1"/>
    <property type="molecule type" value="Genomic_DNA"/>
</dbReference>
<keyword evidence="2" id="KW-1185">Reference proteome</keyword>
<sequence>MKVHTLNIMPFFLKQYTPLLLEACKIIMGKQHYFFEVRTVMTKYTTLHYSCAVNNSSNFFSKHIDR</sequence>
<dbReference type="AlphaFoldDB" id="A0A2K2CCK8"/>
<proteinExistence type="predicted"/>
<reference evidence="1 2" key="1">
    <citation type="journal article" date="2006" name="Science">
        <title>The genome of black cottonwood, Populus trichocarpa (Torr. &amp; Gray).</title>
        <authorList>
            <person name="Tuskan G.A."/>
            <person name="Difazio S."/>
            <person name="Jansson S."/>
            <person name="Bohlmann J."/>
            <person name="Grigoriev I."/>
            <person name="Hellsten U."/>
            <person name="Putnam N."/>
            <person name="Ralph S."/>
            <person name="Rombauts S."/>
            <person name="Salamov A."/>
            <person name="Schein J."/>
            <person name="Sterck L."/>
            <person name="Aerts A."/>
            <person name="Bhalerao R.R."/>
            <person name="Bhalerao R.P."/>
            <person name="Blaudez D."/>
            <person name="Boerjan W."/>
            <person name="Brun A."/>
            <person name="Brunner A."/>
            <person name="Busov V."/>
            <person name="Campbell M."/>
            <person name="Carlson J."/>
            <person name="Chalot M."/>
            <person name="Chapman J."/>
            <person name="Chen G.L."/>
            <person name="Cooper D."/>
            <person name="Coutinho P.M."/>
            <person name="Couturier J."/>
            <person name="Covert S."/>
            <person name="Cronk Q."/>
            <person name="Cunningham R."/>
            <person name="Davis J."/>
            <person name="Degroeve S."/>
            <person name="Dejardin A."/>
            <person name="Depamphilis C."/>
            <person name="Detter J."/>
            <person name="Dirks B."/>
            <person name="Dubchak I."/>
            <person name="Duplessis S."/>
            <person name="Ehlting J."/>
            <person name="Ellis B."/>
            <person name="Gendler K."/>
            <person name="Goodstein D."/>
            <person name="Gribskov M."/>
            <person name="Grimwood J."/>
            <person name="Groover A."/>
            <person name="Gunter L."/>
            <person name="Hamberger B."/>
            <person name="Heinze B."/>
            <person name="Helariutta Y."/>
            <person name="Henrissat B."/>
            <person name="Holligan D."/>
            <person name="Holt R."/>
            <person name="Huang W."/>
            <person name="Islam-Faridi N."/>
            <person name="Jones S."/>
            <person name="Jones-Rhoades M."/>
            <person name="Jorgensen R."/>
            <person name="Joshi C."/>
            <person name="Kangasjarvi J."/>
            <person name="Karlsson J."/>
            <person name="Kelleher C."/>
            <person name="Kirkpatrick R."/>
            <person name="Kirst M."/>
            <person name="Kohler A."/>
            <person name="Kalluri U."/>
            <person name="Larimer F."/>
            <person name="Leebens-Mack J."/>
            <person name="Leple J.C."/>
            <person name="Locascio P."/>
            <person name="Lou Y."/>
            <person name="Lucas S."/>
            <person name="Martin F."/>
            <person name="Montanini B."/>
            <person name="Napoli C."/>
            <person name="Nelson D.R."/>
            <person name="Nelson C."/>
            <person name="Nieminen K."/>
            <person name="Nilsson O."/>
            <person name="Pereda V."/>
            <person name="Peter G."/>
            <person name="Philippe R."/>
            <person name="Pilate G."/>
            <person name="Poliakov A."/>
            <person name="Razumovskaya J."/>
            <person name="Richardson P."/>
            <person name="Rinaldi C."/>
            <person name="Ritland K."/>
            <person name="Rouze P."/>
            <person name="Ryaboy D."/>
            <person name="Schmutz J."/>
            <person name="Schrader J."/>
            <person name="Segerman B."/>
            <person name="Shin H."/>
            <person name="Siddiqui A."/>
            <person name="Sterky F."/>
            <person name="Terry A."/>
            <person name="Tsai C.J."/>
            <person name="Uberbacher E."/>
            <person name="Unneberg P."/>
            <person name="Vahala J."/>
            <person name="Wall K."/>
            <person name="Wessler S."/>
            <person name="Yang G."/>
            <person name="Yin T."/>
            <person name="Douglas C."/>
            <person name="Marra M."/>
            <person name="Sandberg G."/>
            <person name="Van de Peer Y."/>
            <person name="Rokhsar D."/>
        </authorList>
    </citation>
    <scope>NUCLEOTIDE SEQUENCE [LARGE SCALE GENOMIC DNA]</scope>
    <source>
        <strain evidence="2">cv. Nisqually</strain>
    </source>
</reference>
<dbReference type="InParanoid" id="A0A2K2CCK8"/>
<evidence type="ECO:0000313" key="1">
    <source>
        <dbReference type="EMBL" id="PNT59761.1"/>
    </source>
</evidence>
<accession>A0A2K2CCK8</accession>
<dbReference type="Proteomes" id="UP000006729">
    <property type="component" value="Chromosome 1"/>
</dbReference>
<name>A0A2K2CCK8_POPTR</name>
<organism evidence="1 2">
    <name type="scientific">Populus trichocarpa</name>
    <name type="common">Western balsam poplar</name>
    <name type="synonym">Populus balsamifera subsp. trichocarpa</name>
    <dbReference type="NCBI Taxonomy" id="3694"/>
    <lineage>
        <taxon>Eukaryota</taxon>
        <taxon>Viridiplantae</taxon>
        <taxon>Streptophyta</taxon>
        <taxon>Embryophyta</taxon>
        <taxon>Tracheophyta</taxon>
        <taxon>Spermatophyta</taxon>
        <taxon>Magnoliopsida</taxon>
        <taxon>eudicotyledons</taxon>
        <taxon>Gunneridae</taxon>
        <taxon>Pentapetalae</taxon>
        <taxon>rosids</taxon>
        <taxon>fabids</taxon>
        <taxon>Malpighiales</taxon>
        <taxon>Salicaceae</taxon>
        <taxon>Saliceae</taxon>
        <taxon>Populus</taxon>
    </lineage>
</organism>
<protein>
    <submittedName>
        <fullName evidence="1">Uncharacterized protein</fullName>
    </submittedName>
</protein>